<dbReference type="PANTHER" id="PTHR43724:SF1">
    <property type="entry name" value="PYRUVATE SYNTHASE SUBUNIT PORD"/>
    <property type="match status" value="1"/>
</dbReference>
<evidence type="ECO:0000256" key="1">
    <source>
        <dbReference type="ARBA" id="ARBA00001966"/>
    </source>
</evidence>
<dbReference type="GO" id="GO:0016625">
    <property type="term" value="F:oxidoreductase activity, acting on the aldehyde or oxo group of donors, iron-sulfur protein as acceptor"/>
    <property type="evidence" value="ECO:0007669"/>
    <property type="project" value="InterPro"/>
</dbReference>
<keyword evidence="4" id="KW-0677">Repeat</keyword>
<dbReference type="PROSITE" id="PS00198">
    <property type="entry name" value="4FE4S_FER_1"/>
    <property type="match status" value="2"/>
</dbReference>
<feature type="region of interest" description="Disordered" evidence="7">
    <location>
        <begin position="1"/>
        <end position="20"/>
    </location>
</feature>
<protein>
    <submittedName>
        <fullName evidence="9">Pyruvate synthase</fullName>
    </submittedName>
</protein>
<gene>
    <name evidence="9" type="ORF">COS99_06415</name>
</gene>
<dbReference type="NCBIfam" id="TIGR02179">
    <property type="entry name" value="PorD_KorD"/>
    <property type="match status" value="1"/>
</dbReference>
<dbReference type="PANTHER" id="PTHR43724">
    <property type="entry name" value="PYRUVATE SYNTHASE SUBUNIT PORD"/>
    <property type="match status" value="1"/>
</dbReference>
<reference evidence="9 10" key="1">
    <citation type="submission" date="2017-09" db="EMBL/GenBank/DDBJ databases">
        <title>Depth-based differentiation of microbial function through sediment-hosted aquifers and enrichment of novel symbionts in the deep terrestrial subsurface.</title>
        <authorList>
            <person name="Probst A.J."/>
            <person name="Ladd B."/>
            <person name="Jarett J.K."/>
            <person name="Geller-Mcgrath D.E."/>
            <person name="Sieber C.M."/>
            <person name="Emerson J.B."/>
            <person name="Anantharaman K."/>
            <person name="Thomas B.C."/>
            <person name="Malmstrom R."/>
            <person name="Stieglmeier M."/>
            <person name="Klingl A."/>
            <person name="Woyke T."/>
            <person name="Ryan C.M."/>
            <person name="Banfield J.F."/>
        </authorList>
    </citation>
    <scope>NUCLEOTIDE SEQUENCE [LARGE SCALE GENOMIC DNA]</scope>
    <source>
        <strain evidence="9">CG07_land_8_20_14_0_80_42_15</strain>
    </source>
</reference>
<evidence type="ECO:0000256" key="6">
    <source>
        <dbReference type="ARBA" id="ARBA00023014"/>
    </source>
</evidence>
<feature type="compositionally biased region" description="Polar residues" evidence="7">
    <location>
        <begin position="8"/>
        <end position="20"/>
    </location>
</feature>
<dbReference type="SUPFAM" id="SSF54862">
    <property type="entry name" value="4Fe-4S ferredoxins"/>
    <property type="match status" value="1"/>
</dbReference>
<keyword evidence="2" id="KW-0004">4Fe-4S</keyword>
<keyword evidence="6" id="KW-0411">Iron-sulfur</keyword>
<sequence length="87" mass="9713">MIKHLTSKPGSSLSNKTGSWRTEVKPKFLRKNCIGCKMCRLVCPEGCIFGDKKNTYGCDYQYCKGCGNCAVICPKKDIIMIPEGEKE</sequence>
<comment type="cofactor">
    <cofactor evidence="1">
        <name>[4Fe-4S] cluster</name>
        <dbReference type="ChEBI" id="CHEBI:49883"/>
    </cofactor>
</comment>
<evidence type="ECO:0000256" key="4">
    <source>
        <dbReference type="ARBA" id="ARBA00022737"/>
    </source>
</evidence>
<dbReference type="InterPro" id="IPR011898">
    <property type="entry name" value="PorD_KorD"/>
</dbReference>
<dbReference type="Proteomes" id="UP000230052">
    <property type="component" value="Unassembled WGS sequence"/>
</dbReference>
<dbReference type="EMBL" id="PEWV01000065">
    <property type="protein sequence ID" value="PIU41233.1"/>
    <property type="molecule type" value="Genomic_DNA"/>
</dbReference>
<accession>A0A2J0KZJ1</accession>
<dbReference type="AlphaFoldDB" id="A0A2J0KZJ1"/>
<evidence type="ECO:0000256" key="5">
    <source>
        <dbReference type="ARBA" id="ARBA00023004"/>
    </source>
</evidence>
<evidence type="ECO:0000313" key="9">
    <source>
        <dbReference type="EMBL" id="PIU41233.1"/>
    </source>
</evidence>
<dbReference type="GO" id="GO:0051539">
    <property type="term" value="F:4 iron, 4 sulfur cluster binding"/>
    <property type="evidence" value="ECO:0007669"/>
    <property type="project" value="UniProtKB-KW"/>
</dbReference>
<name>A0A2J0KZJ1_9BACT</name>
<evidence type="ECO:0000256" key="3">
    <source>
        <dbReference type="ARBA" id="ARBA00022723"/>
    </source>
</evidence>
<keyword evidence="9" id="KW-0670">Pyruvate</keyword>
<proteinExistence type="predicted"/>
<dbReference type="GO" id="GO:0046872">
    <property type="term" value="F:metal ion binding"/>
    <property type="evidence" value="ECO:0007669"/>
    <property type="project" value="UniProtKB-KW"/>
</dbReference>
<comment type="caution">
    <text evidence="9">The sequence shown here is derived from an EMBL/GenBank/DDBJ whole genome shotgun (WGS) entry which is preliminary data.</text>
</comment>
<dbReference type="Gene3D" id="3.30.70.20">
    <property type="match status" value="1"/>
</dbReference>
<evidence type="ECO:0000259" key="8">
    <source>
        <dbReference type="PROSITE" id="PS51379"/>
    </source>
</evidence>
<organism evidence="9 10">
    <name type="scientific">Candidatus Aquitaenariimonas noxiae</name>
    <dbReference type="NCBI Taxonomy" id="1974741"/>
    <lineage>
        <taxon>Bacteria</taxon>
        <taxon>Pseudomonadati</taxon>
        <taxon>Candidatus Omnitrophota</taxon>
        <taxon>Candidatus Aquitaenariimonas</taxon>
    </lineage>
</organism>
<dbReference type="InterPro" id="IPR017900">
    <property type="entry name" value="4Fe4S_Fe_S_CS"/>
</dbReference>
<evidence type="ECO:0000313" key="10">
    <source>
        <dbReference type="Proteomes" id="UP000230052"/>
    </source>
</evidence>
<evidence type="ECO:0000256" key="7">
    <source>
        <dbReference type="SAM" id="MobiDB-lite"/>
    </source>
</evidence>
<feature type="domain" description="4Fe-4S ferredoxin-type" evidence="8">
    <location>
        <begin position="54"/>
        <end position="83"/>
    </location>
</feature>
<evidence type="ECO:0000256" key="2">
    <source>
        <dbReference type="ARBA" id="ARBA00022485"/>
    </source>
</evidence>
<dbReference type="PROSITE" id="PS51379">
    <property type="entry name" value="4FE4S_FER_2"/>
    <property type="match status" value="2"/>
</dbReference>
<dbReference type="InterPro" id="IPR017896">
    <property type="entry name" value="4Fe4S_Fe-S-bd"/>
</dbReference>
<feature type="domain" description="4Fe-4S ferredoxin-type" evidence="8">
    <location>
        <begin position="24"/>
        <end position="53"/>
    </location>
</feature>
<dbReference type="Pfam" id="PF12838">
    <property type="entry name" value="Fer4_7"/>
    <property type="match status" value="1"/>
</dbReference>
<keyword evidence="3" id="KW-0479">Metal-binding</keyword>
<keyword evidence="5" id="KW-0408">Iron</keyword>